<feature type="compositionally biased region" description="Polar residues" evidence="1">
    <location>
        <begin position="19"/>
        <end position="43"/>
    </location>
</feature>
<evidence type="ECO:0000313" key="3">
    <source>
        <dbReference type="Proteomes" id="UP001301388"/>
    </source>
</evidence>
<organism evidence="2 3">
    <name type="scientific">Pseudanabaena galeata UHCC 0370</name>
    <dbReference type="NCBI Taxonomy" id="3110310"/>
    <lineage>
        <taxon>Bacteria</taxon>
        <taxon>Bacillati</taxon>
        <taxon>Cyanobacteriota</taxon>
        <taxon>Cyanophyceae</taxon>
        <taxon>Pseudanabaenales</taxon>
        <taxon>Pseudanabaenaceae</taxon>
        <taxon>Pseudanabaena</taxon>
    </lineage>
</organism>
<accession>A0ABU5TQX4</accession>
<dbReference type="RefSeq" id="WP_323263650.1">
    <property type="nucleotide sequence ID" value="NZ_JAYGIE010000152.1"/>
</dbReference>
<dbReference type="EMBL" id="JAYGIE010000152">
    <property type="protein sequence ID" value="MEA5480706.1"/>
    <property type="molecule type" value="Genomic_DNA"/>
</dbReference>
<sequence length="72" mass="8475">MRSPYYTTHKPDRLFPQIKQRSPLNTHQTRSQIPQIKQRSPLSTHKCDRLNLNIKQQFLVVKATGKNSDFIV</sequence>
<gene>
    <name evidence="2" type="ORF">VB774_23985</name>
</gene>
<protein>
    <submittedName>
        <fullName evidence="2">Uncharacterized protein</fullName>
    </submittedName>
</protein>
<proteinExistence type="predicted"/>
<evidence type="ECO:0000313" key="2">
    <source>
        <dbReference type="EMBL" id="MEA5480706.1"/>
    </source>
</evidence>
<name>A0ABU5TQX4_9CYAN</name>
<reference evidence="2 3" key="1">
    <citation type="submission" date="2023-12" db="EMBL/GenBank/DDBJ databases">
        <title>Baltic Sea Cyanobacteria.</title>
        <authorList>
            <person name="Delbaje E."/>
            <person name="Fewer D.P."/>
            <person name="Shishido T.K."/>
        </authorList>
    </citation>
    <scope>NUCLEOTIDE SEQUENCE [LARGE SCALE GENOMIC DNA]</scope>
    <source>
        <strain evidence="2 3">UHCC 0370</strain>
    </source>
</reference>
<evidence type="ECO:0000256" key="1">
    <source>
        <dbReference type="SAM" id="MobiDB-lite"/>
    </source>
</evidence>
<keyword evidence="3" id="KW-1185">Reference proteome</keyword>
<feature type="region of interest" description="Disordered" evidence="1">
    <location>
        <begin position="1"/>
        <end position="44"/>
    </location>
</feature>
<comment type="caution">
    <text evidence="2">The sequence shown here is derived from an EMBL/GenBank/DDBJ whole genome shotgun (WGS) entry which is preliminary data.</text>
</comment>
<dbReference type="Proteomes" id="UP001301388">
    <property type="component" value="Unassembled WGS sequence"/>
</dbReference>